<dbReference type="PANTHER" id="PTHR32089">
    <property type="entry name" value="METHYL-ACCEPTING CHEMOTAXIS PROTEIN MCPB"/>
    <property type="match status" value="1"/>
</dbReference>
<dbReference type="PANTHER" id="PTHR32089:SF112">
    <property type="entry name" value="LYSOZYME-LIKE PROTEIN-RELATED"/>
    <property type="match status" value="1"/>
</dbReference>
<dbReference type="Proteomes" id="UP001222800">
    <property type="component" value="Chromosome"/>
</dbReference>
<dbReference type="InterPro" id="IPR024478">
    <property type="entry name" value="HlyB_4HB_MCP"/>
</dbReference>
<dbReference type="Pfam" id="PF00015">
    <property type="entry name" value="MCPsignal"/>
    <property type="match status" value="1"/>
</dbReference>
<keyword evidence="1 3" id="KW-0807">Transducer</keyword>
<name>A0ABY8EA94_9FIRM</name>
<dbReference type="EMBL" id="CP120733">
    <property type="protein sequence ID" value="WFD09819.1"/>
    <property type="molecule type" value="Genomic_DNA"/>
</dbReference>
<dbReference type="SMART" id="SM00283">
    <property type="entry name" value="MA"/>
    <property type="match status" value="1"/>
</dbReference>
<feature type="domain" description="Methyl-accepting transducer" evidence="5">
    <location>
        <begin position="304"/>
        <end position="540"/>
    </location>
</feature>
<dbReference type="Gene3D" id="6.10.340.10">
    <property type="match status" value="1"/>
</dbReference>
<dbReference type="CDD" id="cd11386">
    <property type="entry name" value="MCP_signal"/>
    <property type="match status" value="1"/>
</dbReference>
<dbReference type="InterPro" id="IPR003660">
    <property type="entry name" value="HAMP_dom"/>
</dbReference>
<gene>
    <name evidence="7" type="ORF">P4S50_15680</name>
</gene>
<dbReference type="Gene3D" id="1.10.287.950">
    <property type="entry name" value="Methyl-accepting chemotaxis protein"/>
    <property type="match status" value="1"/>
</dbReference>
<dbReference type="PROSITE" id="PS50111">
    <property type="entry name" value="CHEMOTAXIS_TRANSDUC_2"/>
    <property type="match status" value="1"/>
</dbReference>
<evidence type="ECO:0000313" key="7">
    <source>
        <dbReference type="EMBL" id="WFD09819.1"/>
    </source>
</evidence>
<protein>
    <submittedName>
        <fullName evidence="7">Methyl-accepting chemotaxis protein</fullName>
    </submittedName>
</protein>
<feature type="transmembrane region" description="Helical" evidence="4">
    <location>
        <begin position="211"/>
        <end position="231"/>
    </location>
</feature>
<dbReference type="SUPFAM" id="SSF58104">
    <property type="entry name" value="Methyl-accepting chemotaxis protein (MCP) signaling domain"/>
    <property type="match status" value="1"/>
</dbReference>
<evidence type="ECO:0000256" key="4">
    <source>
        <dbReference type="SAM" id="Phobius"/>
    </source>
</evidence>
<feature type="transmembrane region" description="Helical" evidence="4">
    <location>
        <begin position="13"/>
        <end position="32"/>
    </location>
</feature>
<dbReference type="RefSeq" id="WP_277731772.1">
    <property type="nucleotide sequence ID" value="NZ_CP120733.1"/>
</dbReference>
<dbReference type="PROSITE" id="PS50885">
    <property type="entry name" value="HAMP"/>
    <property type="match status" value="1"/>
</dbReference>
<dbReference type="CDD" id="cd06225">
    <property type="entry name" value="HAMP"/>
    <property type="match status" value="1"/>
</dbReference>
<accession>A0ABY8EA94</accession>
<organism evidence="7 8">
    <name type="scientific">Tepidibacter hydrothermalis</name>
    <dbReference type="NCBI Taxonomy" id="3036126"/>
    <lineage>
        <taxon>Bacteria</taxon>
        <taxon>Bacillati</taxon>
        <taxon>Bacillota</taxon>
        <taxon>Clostridia</taxon>
        <taxon>Peptostreptococcales</taxon>
        <taxon>Peptostreptococcaceae</taxon>
        <taxon>Tepidibacter</taxon>
    </lineage>
</organism>
<keyword evidence="4" id="KW-0812">Transmembrane</keyword>
<keyword evidence="8" id="KW-1185">Reference proteome</keyword>
<dbReference type="InterPro" id="IPR004089">
    <property type="entry name" value="MCPsignal_dom"/>
</dbReference>
<evidence type="ECO:0000313" key="8">
    <source>
        <dbReference type="Proteomes" id="UP001222800"/>
    </source>
</evidence>
<sequence length="591" mass="65386">MKYFNKFTIRTKILVGFIFVSLITGFIGFTGYKSRKSIMKNQYEIADVRLPSVASLLILSEAQTAVLVGERGLFNTNMRDTDIRNAQYAYIEAAFKRADEAWNTYAPLPQSEEEAILWKKFIPEWNHWKEGNQLILDLSKEKDRLIASGVSFDDIQIQKLDEQVYEASMNNRKPFITAESTLNQIIDINMAIAKESSEQGKITYENTRKTISISIFLAVLLSILLGFIISIRITKPINKTIYMLKDIAEGEGDLTKRLDVHSKDEVGELAKYFNLFIDNIQELVSQVKYNADNLAESSSQISLTMDQNNKGIEEIAVGISQVSDSSQNNASVVEEITASIEELASSTEIISQESKNAFQSSSNALKIANQGAKNIKEVVSANNTVQESTKDVYEAIGELKVSSDKIGEIVSIITNISEQTNLLSLNAAIEAARAGEHGKGFAVVADEVRKLAEESKESALSINSLIGEIQIKADNANTAISKGQEVVEISVEKSNVINEHFKNILDSIEDINGKIEMISDSSNNQSQVAEEITKAMDEISVSTQDNASSVEQMNGIIDGQVSSFEEIGASVEELRNVAFELKDKTDQFNVD</sequence>
<evidence type="ECO:0000259" key="6">
    <source>
        <dbReference type="PROSITE" id="PS50885"/>
    </source>
</evidence>
<feature type="domain" description="HAMP" evidence="6">
    <location>
        <begin position="231"/>
        <end position="285"/>
    </location>
</feature>
<keyword evidence="4" id="KW-0472">Membrane</keyword>
<evidence type="ECO:0000259" key="5">
    <source>
        <dbReference type="PROSITE" id="PS50111"/>
    </source>
</evidence>
<dbReference type="SMART" id="SM00304">
    <property type="entry name" value="HAMP"/>
    <property type="match status" value="1"/>
</dbReference>
<evidence type="ECO:0000256" key="1">
    <source>
        <dbReference type="ARBA" id="ARBA00023224"/>
    </source>
</evidence>
<reference evidence="7 8" key="1">
    <citation type="submission" date="2023-03" db="EMBL/GenBank/DDBJ databases">
        <title>Complete genome sequence of Tepidibacter sp. SWIR-1, isolated from a deep-sea hydrothermal vent.</title>
        <authorList>
            <person name="Li X."/>
        </authorList>
    </citation>
    <scope>NUCLEOTIDE SEQUENCE [LARGE SCALE GENOMIC DNA]</scope>
    <source>
        <strain evidence="7 8">SWIR-1</strain>
    </source>
</reference>
<keyword evidence="4" id="KW-1133">Transmembrane helix</keyword>
<evidence type="ECO:0000256" key="3">
    <source>
        <dbReference type="PROSITE-ProRule" id="PRU00284"/>
    </source>
</evidence>
<dbReference type="Pfam" id="PF00672">
    <property type="entry name" value="HAMP"/>
    <property type="match status" value="1"/>
</dbReference>
<comment type="similarity">
    <text evidence="2">Belongs to the methyl-accepting chemotaxis (MCP) protein family.</text>
</comment>
<evidence type="ECO:0000256" key="2">
    <source>
        <dbReference type="ARBA" id="ARBA00029447"/>
    </source>
</evidence>
<dbReference type="Pfam" id="PF12729">
    <property type="entry name" value="4HB_MCP_1"/>
    <property type="match status" value="1"/>
</dbReference>
<proteinExistence type="inferred from homology"/>